<accession>A0A371H7X7</accession>
<dbReference type="FunFam" id="1.10.10.60:FF:000009">
    <property type="entry name" value="transcription factor MYB1R1"/>
    <property type="match status" value="1"/>
</dbReference>
<name>A0A371H7X7_MUCPR</name>
<dbReference type="Proteomes" id="UP000257109">
    <property type="component" value="Unassembled WGS sequence"/>
</dbReference>
<proteinExistence type="predicted"/>
<evidence type="ECO:0000313" key="8">
    <source>
        <dbReference type="EMBL" id="RDX98905.1"/>
    </source>
</evidence>
<dbReference type="Gene3D" id="1.10.10.60">
    <property type="entry name" value="Homeodomain-like"/>
    <property type="match status" value="1"/>
</dbReference>
<evidence type="ECO:0000313" key="9">
    <source>
        <dbReference type="Proteomes" id="UP000257109"/>
    </source>
</evidence>
<feature type="non-terminal residue" evidence="8">
    <location>
        <position position="1"/>
    </location>
</feature>
<comment type="subcellular location">
    <subcellularLocation>
        <location evidence="1">Nucleus</location>
    </subcellularLocation>
</comment>
<dbReference type="InterPro" id="IPR006447">
    <property type="entry name" value="Myb_dom_plants"/>
</dbReference>
<dbReference type="PANTHER" id="PTHR44191">
    <property type="entry name" value="TRANSCRIPTION FACTOR KUA1"/>
    <property type="match status" value="1"/>
</dbReference>
<dbReference type="SUPFAM" id="SSF46689">
    <property type="entry name" value="Homeodomain-like"/>
    <property type="match status" value="1"/>
</dbReference>
<dbReference type="STRING" id="157652.A0A371H7X7"/>
<evidence type="ECO:0000259" key="7">
    <source>
        <dbReference type="PROSITE" id="PS51294"/>
    </source>
</evidence>
<dbReference type="GO" id="GO:0006355">
    <property type="term" value="P:regulation of DNA-templated transcription"/>
    <property type="evidence" value="ECO:0007669"/>
    <property type="project" value="UniProtKB-ARBA"/>
</dbReference>
<dbReference type="AlphaFoldDB" id="A0A371H7X7"/>
<keyword evidence="5" id="KW-0539">Nucleus</keyword>
<comment type="caution">
    <text evidence="8">The sequence shown here is derived from an EMBL/GenBank/DDBJ whole genome shotgun (WGS) entry which is preliminary data.</text>
</comment>
<dbReference type="SMART" id="SM00717">
    <property type="entry name" value="SANT"/>
    <property type="match status" value="1"/>
</dbReference>
<reference evidence="8" key="1">
    <citation type="submission" date="2018-05" db="EMBL/GenBank/DDBJ databases">
        <title>Draft genome of Mucuna pruriens seed.</title>
        <authorList>
            <person name="Nnadi N.E."/>
            <person name="Vos R."/>
            <person name="Hasami M.H."/>
            <person name="Devisetty U.K."/>
            <person name="Aguiy J.C."/>
        </authorList>
    </citation>
    <scope>NUCLEOTIDE SEQUENCE [LARGE SCALE GENOMIC DNA]</scope>
    <source>
        <strain evidence="8">JCA_2017</strain>
    </source>
</reference>
<dbReference type="GO" id="GO:0009723">
    <property type="term" value="P:response to ethylene"/>
    <property type="evidence" value="ECO:0007669"/>
    <property type="project" value="TreeGrafter"/>
</dbReference>
<dbReference type="PANTHER" id="PTHR44191:SF64">
    <property type="entry name" value="TRANSCRIPTION FACTOR MYB1R1"/>
    <property type="match status" value="1"/>
</dbReference>
<dbReference type="InterPro" id="IPR052245">
    <property type="entry name" value="Plant_Stress_Dev_TF"/>
</dbReference>
<dbReference type="CDD" id="cd00167">
    <property type="entry name" value="SANT"/>
    <property type="match status" value="1"/>
</dbReference>
<evidence type="ECO:0000256" key="2">
    <source>
        <dbReference type="ARBA" id="ARBA00023015"/>
    </source>
</evidence>
<feature type="domain" description="Myb-like" evidence="6">
    <location>
        <begin position="77"/>
        <end position="129"/>
    </location>
</feature>
<dbReference type="OrthoDB" id="118550at2759"/>
<sequence length="162" mass="19096">MVKETSTCNEKREECLMLFGVNILAKNPIRDGDPKCLSMVNLSYCQREEINCNKDNSEGEYLSGVLVQNKRRHAFHDKRNKGKPWTEKEHRDFLCGLKYLGKGNWKEISRNYVKTKTPTQVASHAQKYFLRMGAYETRKRRRSLFDMPLVRFYSITLVFVTF</sequence>
<keyword evidence="2" id="KW-0805">Transcription regulation</keyword>
<evidence type="ECO:0000256" key="5">
    <source>
        <dbReference type="ARBA" id="ARBA00023242"/>
    </source>
</evidence>
<keyword evidence="4" id="KW-0804">Transcription</keyword>
<dbReference type="InterPro" id="IPR017930">
    <property type="entry name" value="Myb_dom"/>
</dbReference>
<evidence type="ECO:0000256" key="3">
    <source>
        <dbReference type="ARBA" id="ARBA00023125"/>
    </source>
</evidence>
<feature type="domain" description="HTH myb-type" evidence="7">
    <location>
        <begin position="77"/>
        <end position="133"/>
    </location>
</feature>
<evidence type="ECO:0000256" key="4">
    <source>
        <dbReference type="ARBA" id="ARBA00023163"/>
    </source>
</evidence>
<dbReference type="GO" id="GO:0009739">
    <property type="term" value="P:response to gibberellin"/>
    <property type="evidence" value="ECO:0007669"/>
    <property type="project" value="TreeGrafter"/>
</dbReference>
<dbReference type="GO" id="GO:0003677">
    <property type="term" value="F:DNA binding"/>
    <property type="evidence" value="ECO:0007669"/>
    <property type="project" value="UniProtKB-KW"/>
</dbReference>
<gene>
    <name evidence="8" type="ORF">CR513_18120</name>
</gene>
<dbReference type="Pfam" id="PF00249">
    <property type="entry name" value="Myb_DNA-binding"/>
    <property type="match status" value="1"/>
</dbReference>
<keyword evidence="9" id="KW-1185">Reference proteome</keyword>
<dbReference type="EMBL" id="QJKJ01003343">
    <property type="protein sequence ID" value="RDX98905.1"/>
    <property type="molecule type" value="Genomic_DNA"/>
</dbReference>
<keyword evidence="3" id="KW-0238">DNA-binding</keyword>
<evidence type="ECO:0000256" key="1">
    <source>
        <dbReference type="ARBA" id="ARBA00004123"/>
    </source>
</evidence>
<dbReference type="GO" id="GO:0005634">
    <property type="term" value="C:nucleus"/>
    <property type="evidence" value="ECO:0007669"/>
    <property type="project" value="UniProtKB-SubCell"/>
</dbReference>
<dbReference type="PROSITE" id="PS51294">
    <property type="entry name" value="HTH_MYB"/>
    <property type="match status" value="1"/>
</dbReference>
<dbReference type="InterPro" id="IPR001005">
    <property type="entry name" value="SANT/Myb"/>
</dbReference>
<evidence type="ECO:0000259" key="6">
    <source>
        <dbReference type="PROSITE" id="PS50090"/>
    </source>
</evidence>
<dbReference type="NCBIfam" id="TIGR01557">
    <property type="entry name" value="myb_SHAQKYF"/>
    <property type="match status" value="1"/>
</dbReference>
<protein>
    <submittedName>
        <fullName evidence="8">Transcription factor</fullName>
    </submittedName>
</protein>
<organism evidence="8 9">
    <name type="scientific">Mucuna pruriens</name>
    <name type="common">Velvet bean</name>
    <name type="synonym">Dolichos pruriens</name>
    <dbReference type="NCBI Taxonomy" id="157652"/>
    <lineage>
        <taxon>Eukaryota</taxon>
        <taxon>Viridiplantae</taxon>
        <taxon>Streptophyta</taxon>
        <taxon>Embryophyta</taxon>
        <taxon>Tracheophyta</taxon>
        <taxon>Spermatophyta</taxon>
        <taxon>Magnoliopsida</taxon>
        <taxon>eudicotyledons</taxon>
        <taxon>Gunneridae</taxon>
        <taxon>Pentapetalae</taxon>
        <taxon>rosids</taxon>
        <taxon>fabids</taxon>
        <taxon>Fabales</taxon>
        <taxon>Fabaceae</taxon>
        <taxon>Papilionoideae</taxon>
        <taxon>50 kb inversion clade</taxon>
        <taxon>NPAAA clade</taxon>
        <taxon>indigoferoid/millettioid clade</taxon>
        <taxon>Phaseoleae</taxon>
        <taxon>Mucuna</taxon>
    </lineage>
</organism>
<dbReference type="PROSITE" id="PS50090">
    <property type="entry name" value="MYB_LIKE"/>
    <property type="match status" value="1"/>
</dbReference>
<dbReference type="InterPro" id="IPR009057">
    <property type="entry name" value="Homeodomain-like_sf"/>
</dbReference>